<reference evidence="2 3" key="1">
    <citation type="submission" date="2020-10" db="EMBL/GenBank/DDBJ databases">
        <authorList>
            <person name="Tina S.-P."/>
            <person name="Abby P."/>
            <person name="Briggs L.A."/>
            <person name="Washington J.M."/>
            <person name="Garlena R.A."/>
            <person name="Russell D.A."/>
            <person name="Pope W.H."/>
            <person name="Jacobs-Sera D."/>
            <person name="Hatfull G.F."/>
        </authorList>
    </citation>
    <scope>NUCLEOTIDE SEQUENCE [LARGE SCALE GENOMIC DNA]</scope>
</reference>
<accession>A0A7T7GTC4</accession>
<dbReference type="SMART" id="SM01110">
    <property type="entry name" value="Cutinase"/>
    <property type="match status" value="1"/>
</dbReference>
<sequence>MRVFSIVLAGVLALSGISFAASGPASAGGCPSFATFAVGGTGDPESTHVPRVPAGWRQNIAYPADVFAGDQSRAVARDRLSRAARGLRAACPATHIHVVGYSLGASAASVVVDYWQRDPVMSRQTSATFVGNPRRPIGPSGWGGIETVGLPHISGVYTWAGARHGGPIPIVEVCNPGEDIICSAPAPLHRDLAGAWGALYGYGTGRHLY</sequence>
<gene>
    <name evidence="2" type="primary">8</name>
    <name evidence="2" type="ORF">SEA_TINALIN_8</name>
</gene>
<dbReference type="InterPro" id="IPR000675">
    <property type="entry name" value="Cutinase/axe"/>
</dbReference>
<evidence type="ECO:0000256" key="1">
    <source>
        <dbReference type="ARBA" id="ARBA00022801"/>
    </source>
</evidence>
<name>A0A7T7GTC4_9CAUD</name>
<dbReference type="PROSITE" id="PS51257">
    <property type="entry name" value="PROKAR_LIPOPROTEIN"/>
    <property type="match status" value="1"/>
</dbReference>
<dbReference type="SUPFAM" id="SSF53474">
    <property type="entry name" value="alpha/beta-Hydrolases"/>
    <property type="match status" value="1"/>
</dbReference>
<dbReference type="Pfam" id="PF01083">
    <property type="entry name" value="Cutinase"/>
    <property type="match status" value="1"/>
</dbReference>
<protein>
    <submittedName>
        <fullName evidence="2">Serine hydrolase</fullName>
    </submittedName>
</protein>
<keyword evidence="1 2" id="KW-0378">Hydrolase</keyword>
<dbReference type="KEGG" id="vg:63911764"/>
<proteinExistence type="predicted"/>
<dbReference type="GO" id="GO:0016787">
    <property type="term" value="F:hydrolase activity"/>
    <property type="evidence" value="ECO:0007669"/>
    <property type="project" value="UniProtKB-KW"/>
</dbReference>
<dbReference type="RefSeq" id="YP_010051024.1">
    <property type="nucleotide sequence ID" value="NC_054437.1"/>
</dbReference>
<dbReference type="Gene3D" id="3.40.50.1820">
    <property type="entry name" value="alpha/beta hydrolase"/>
    <property type="match status" value="1"/>
</dbReference>
<evidence type="ECO:0000313" key="3">
    <source>
        <dbReference type="Proteomes" id="UP000596151"/>
    </source>
</evidence>
<dbReference type="EMBL" id="MW132713">
    <property type="protein sequence ID" value="QQM15097.1"/>
    <property type="molecule type" value="Genomic_DNA"/>
</dbReference>
<dbReference type="Proteomes" id="UP000596151">
    <property type="component" value="Segment"/>
</dbReference>
<organism evidence="2 3">
    <name type="scientific">Gordonia phage TinaLin</name>
    <dbReference type="NCBI Taxonomy" id="2797324"/>
    <lineage>
        <taxon>Viruses</taxon>
        <taxon>Duplodnaviria</taxon>
        <taxon>Heunggongvirae</taxon>
        <taxon>Uroviricota</taxon>
        <taxon>Caudoviricetes</taxon>
        <taxon>Ruthgordonvirinae</taxon>
        <taxon>Tinalinvirus</taxon>
        <taxon>Tinalinvirus tinalin</taxon>
    </lineage>
</organism>
<keyword evidence="3" id="KW-1185">Reference proteome</keyword>
<dbReference type="GeneID" id="63911764"/>
<evidence type="ECO:0000313" key="2">
    <source>
        <dbReference type="EMBL" id="QQM15097.1"/>
    </source>
</evidence>
<dbReference type="InterPro" id="IPR029058">
    <property type="entry name" value="AB_hydrolase_fold"/>
</dbReference>